<feature type="region of interest" description="Disordered" evidence="6">
    <location>
        <begin position="171"/>
        <end position="192"/>
    </location>
</feature>
<dbReference type="Pfam" id="PF04082">
    <property type="entry name" value="Fungal_trans"/>
    <property type="match status" value="1"/>
</dbReference>
<dbReference type="InterPro" id="IPR007219">
    <property type="entry name" value="XnlR_reg_dom"/>
</dbReference>
<dbReference type="AlphaFoldDB" id="A0A2G5BAZ8"/>
<keyword evidence="4" id="KW-0804">Transcription</keyword>
<feature type="compositionally biased region" description="Basic residues" evidence="6">
    <location>
        <begin position="1"/>
        <end position="10"/>
    </location>
</feature>
<dbReference type="GO" id="GO:0003677">
    <property type="term" value="F:DNA binding"/>
    <property type="evidence" value="ECO:0007669"/>
    <property type="project" value="InterPro"/>
</dbReference>
<dbReference type="PANTHER" id="PTHR47338">
    <property type="entry name" value="ZN(II)2CYS6 TRANSCRIPTION FACTOR (EUROFUNG)-RELATED"/>
    <property type="match status" value="1"/>
</dbReference>
<keyword evidence="9" id="KW-1185">Reference proteome</keyword>
<evidence type="ECO:0000259" key="7">
    <source>
        <dbReference type="Pfam" id="PF04082"/>
    </source>
</evidence>
<evidence type="ECO:0000256" key="6">
    <source>
        <dbReference type="SAM" id="MobiDB-lite"/>
    </source>
</evidence>
<keyword evidence="5" id="KW-0539">Nucleus</keyword>
<dbReference type="GO" id="GO:0006351">
    <property type="term" value="P:DNA-templated transcription"/>
    <property type="evidence" value="ECO:0007669"/>
    <property type="project" value="InterPro"/>
</dbReference>
<evidence type="ECO:0000256" key="5">
    <source>
        <dbReference type="ARBA" id="ARBA00023242"/>
    </source>
</evidence>
<name>A0A2G5BAZ8_COERN</name>
<dbReference type="STRING" id="763665.A0A2G5BAZ8"/>
<accession>A0A2G5BAZ8</accession>
<feature type="region of interest" description="Disordered" evidence="6">
    <location>
        <begin position="1008"/>
        <end position="1032"/>
    </location>
</feature>
<feature type="region of interest" description="Disordered" evidence="6">
    <location>
        <begin position="285"/>
        <end position="330"/>
    </location>
</feature>
<proteinExistence type="predicted"/>
<reference evidence="8 9" key="1">
    <citation type="journal article" date="2015" name="Genome Biol. Evol.">
        <title>Phylogenomic analyses indicate that early fungi evolved digesting cell walls of algal ancestors of land plants.</title>
        <authorList>
            <person name="Chang Y."/>
            <person name="Wang S."/>
            <person name="Sekimoto S."/>
            <person name="Aerts A.L."/>
            <person name="Choi C."/>
            <person name="Clum A."/>
            <person name="LaButti K.M."/>
            <person name="Lindquist E.A."/>
            <person name="Yee Ngan C."/>
            <person name="Ohm R.A."/>
            <person name="Salamov A.A."/>
            <person name="Grigoriev I.V."/>
            <person name="Spatafora J.W."/>
            <person name="Berbee M.L."/>
        </authorList>
    </citation>
    <scope>NUCLEOTIDE SEQUENCE [LARGE SCALE GENOMIC DNA]</scope>
    <source>
        <strain evidence="8 9">NRRL 1564</strain>
    </source>
</reference>
<protein>
    <recommendedName>
        <fullName evidence="7">Xylanolytic transcriptional activator regulatory domain-containing protein</fullName>
    </recommendedName>
</protein>
<evidence type="ECO:0000313" key="9">
    <source>
        <dbReference type="Proteomes" id="UP000242474"/>
    </source>
</evidence>
<dbReference type="PANTHER" id="PTHR47338:SF5">
    <property type="entry name" value="ZN(II)2CYS6 TRANSCRIPTION FACTOR (EUROFUNG)"/>
    <property type="match status" value="1"/>
</dbReference>
<dbReference type="Proteomes" id="UP000242474">
    <property type="component" value="Unassembled WGS sequence"/>
</dbReference>
<feature type="compositionally biased region" description="Polar residues" evidence="6">
    <location>
        <begin position="180"/>
        <end position="191"/>
    </location>
</feature>
<evidence type="ECO:0000256" key="1">
    <source>
        <dbReference type="ARBA" id="ARBA00004123"/>
    </source>
</evidence>
<dbReference type="EMBL" id="KZ303501">
    <property type="protein sequence ID" value="PIA16183.1"/>
    <property type="molecule type" value="Genomic_DNA"/>
</dbReference>
<evidence type="ECO:0000313" key="8">
    <source>
        <dbReference type="EMBL" id="PIA16183.1"/>
    </source>
</evidence>
<dbReference type="OrthoDB" id="39175at2759"/>
<dbReference type="InterPro" id="IPR050815">
    <property type="entry name" value="TF_fung"/>
</dbReference>
<feature type="compositionally biased region" description="Polar residues" evidence="6">
    <location>
        <begin position="285"/>
        <end position="305"/>
    </location>
</feature>
<sequence length="1153" mass="124202">MRKRGRHGKRSQTPVASVGDGSHASGLVNLDTTAPTEAAAAAAAAVWTLPPQQITSSQPGTFNLFENIPRFLLSPEMSLGSNATADAGKHAGTIGSVGGTQLNAGSSEGTQQPGHQSILEAVLSPTHLVGSGTAAAQVSSTAITSALFCPVDTSAHAQHMAYGAHQYRERPASSFLGSPRTPSTSSLSHQHFQLPPPISVRELSTGSAAVFESGIPTSMTGIASPIGLGTMLASTTAALGGMSAMGIAGSQSLAQQPQACQGSSSMAAAAAAAAFQFSPLQKSPIRTQSQHIVPQGAPPQSTSTAFPFPQGQQRPRQKQSSDTGEREIDEEEQVLDGLRTDGVDGFGRPVFDVTTYPLPRRADLDEHIDGMFEYFYMGAQTMHEATFRQRIRQGLVSPVLIYAIMAVASRYSRRPSLHSLNGMAFLNGDRHATTACGLASILLSHGDLGTVDAVHGMLFLAVYFMGQGNMLKARMYLVKAVCAARTMGFATMDATFVASNPMTALDGMHDRAMARRPQHRRQDASGGSCSCPGSLDELVELETKRRIWWFLVFVDYVTANVMDVPLEIAAESYCVRLPCSDEEWTSATLAAKPGFGRDLAFGDQNSDIGGEDGLRNENEEKEYGSRYAGTHDCRPPWPYRPGAFYLERLMVECCGHLRRLNNLRSLINRTFFHTPPVFVGERYPHMRRRRGQRLVPWRDRLARVKASWAWLHLQLNRWLDAILMRFSELINRVPAVQFSRQYRHQYYYYLIAAHSAIIMAHSAVLQLFTDFSRYLQQNAGRARHEPPTSTARPTRSVHASAAAPPANCGSGLLSEGLSEFALGQLGSSIAPLISHAMAMSGSGSATSSVGSSYGGGGGGGGSSGMDSPDNSNDEQQDEPHTVLAELSEMAGIAWDGCVSTAEQLAQILRGKHPRFVLLGGDPVNVFHEQVLAGDANILSAPGSAFNAPGSGPGADNPILSDPDFYMRLQPSTAWWMFLVAQVQVGHIKRLLRESESSFKIAAKRKAHRQRMAGVASNPRPPFSNMKSMPKSASAGVAPATTVEDDLSHDSLQRPCDEMRPLSTSVNNSAAMLAMRLTEATPLPATAATFAAEPETADAQHRADIKSRAARLICAYENLSCMVKILEGMQQYWQCMDYVSAVQNILKGSEDPLY</sequence>
<gene>
    <name evidence="8" type="ORF">COEREDRAFT_97599</name>
</gene>
<dbReference type="GO" id="GO:0000981">
    <property type="term" value="F:DNA-binding transcription factor activity, RNA polymerase II-specific"/>
    <property type="evidence" value="ECO:0007669"/>
    <property type="project" value="InterPro"/>
</dbReference>
<feature type="region of interest" description="Disordered" evidence="6">
    <location>
        <begin position="847"/>
        <end position="878"/>
    </location>
</feature>
<organism evidence="8 9">
    <name type="scientific">Coemansia reversa (strain ATCC 12441 / NRRL 1564)</name>
    <dbReference type="NCBI Taxonomy" id="763665"/>
    <lineage>
        <taxon>Eukaryota</taxon>
        <taxon>Fungi</taxon>
        <taxon>Fungi incertae sedis</taxon>
        <taxon>Zoopagomycota</taxon>
        <taxon>Kickxellomycotina</taxon>
        <taxon>Kickxellomycetes</taxon>
        <taxon>Kickxellales</taxon>
        <taxon>Kickxellaceae</taxon>
        <taxon>Coemansia</taxon>
    </lineage>
</organism>
<evidence type="ECO:0000256" key="4">
    <source>
        <dbReference type="ARBA" id="ARBA00023163"/>
    </source>
</evidence>
<feature type="compositionally biased region" description="Gly residues" evidence="6">
    <location>
        <begin position="852"/>
        <end position="863"/>
    </location>
</feature>
<feature type="region of interest" description="Disordered" evidence="6">
    <location>
        <begin position="779"/>
        <end position="803"/>
    </location>
</feature>
<feature type="region of interest" description="Disordered" evidence="6">
    <location>
        <begin position="1"/>
        <end position="28"/>
    </location>
</feature>
<keyword evidence="2" id="KW-0479">Metal-binding</keyword>
<dbReference type="GO" id="GO:0005634">
    <property type="term" value="C:nucleus"/>
    <property type="evidence" value="ECO:0007669"/>
    <property type="project" value="UniProtKB-SubCell"/>
</dbReference>
<feature type="domain" description="Xylanolytic transcriptional activator regulatory" evidence="7">
    <location>
        <begin position="372"/>
        <end position="588"/>
    </location>
</feature>
<evidence type="ECO:0000256" key="3">
    <source>
        <dbReference type="ARBA" id="ARBA00023015"/>
    </source>
</evidence>
<dbReference type="CDD" id="cd12148">
    <property type="entry name" value="fungal_TF_MHR"/>
    <property type="match status" value="1"/>
</dbReference>
<keyword evidence="3" id="KW-0805">Transcription regulation</keyword>
<evidence type="ECO:0000256" key="2">
    <source>
        <dbReference type="ARBA" id="ARBA00022723"/>
    </source>
</evidence>
<comment type="subcellular location">
    <subcellularLocation>
        <location evidence="1">Nucleus</location>
    </subcellularLocation>
</comment>
<dbReference type="GO" id="GO:0008270">
    <property type="term" value="F:zinc ion binding"/>
    <property type="evidence" value="ECO:0007669"/>
    <property type="project" value="InterPro"/>
</dbReference>